<keyword evidence="3" id="KW-1185">Reference proteome</keyword>
<name>A0AAV2L2E0_KNICA</name>
<sequence>MYIDLLKGMQMEPYNTEKYSIKSLARVNSQKGLPRQRKYRAMDPRRLGLLSTIPAPTTQELLEHQRTRGDGQRLPQK</sequence>
<evidence type="ECO:0000256" key="1">
    <source>
        <dbReference type="SAM" id="MobiDB-lite"/>
    </source>
</evidence>
<evidence type="ECO:0000313" key="3">
    <source>
        <dbReference type="Proteomes" id="UP001497482"/>
    </source>
</evidence>
<evidence type="ECO:0000313" key="2">
    <source>
        <dbReference type="EMBL" id="CAL1596506.1"/>
    </source>
</evidence>
<organism evidence="2 3">
    <name type="scientific">Knipowitschia caucasica</name>
    <name type="common">Caucasian dwarf goby</name>
    <name type="synonym">Pomatoschistus caucasicus</name>
    <dbReference type="NCBI Taxonomy" id="637954"/>
    <lineage>
        <taxon>Eukaryota</taxon>
        <taxon>Metazoa</taxon>
        <taxon>Chordata</taxon>
        <taxon>Craniata</taxon>
        <taxon>Vertebrata</taxon>
        <taxon>Euteleostomi</taxon>
        <taxon>Actinopterygii</taxon>
        <taxon>Neopterygii</taxon>
        <taxon>Teleostei</taxon>
        <taxon>Neoteleostei</taxon>
        <taxon>Acanthomorphata</taxon>
        <taxon>Gobiaria</taxon>
        <taxon>Gobiiformes</taxon>
        <taxon>Gobioidei</taxon>
        <taxon>Gobiidae</taxon>
        <taxon>Gobiinae</taxon>
        <taxon>Knipowitschia</taxon>
    </lineage>
</organism>
<dbReference type="Proteomes" id="UP001497482">
    <property type="component" value="Chromosome 21"/>
</dbReference>
<gene>
    <name evidence="2" type="ORF">KC01_LOCUS25170</name>
</gene>
<reference evidence="2 3" key="1">
    <citation type="submission" date="2024-04" db="EMBL/GenBank/DDBJ databases">
        <authorList>
            <person name="Waldvogel A.-M."/>
            <person name="Schoenle A."/>
        </authorList>
    </citation>
    <scope>NUCLEOTIDE SEQUENCE [LARGE SCALE GENOMIC DNA]</scope>
</reference>
<accession>A0AAV2L2E0</accession>
<proteinExistence type="predicted"/>
<dbReference type="EMBL" id="OZ035843">
    <property type="protein sequence ID" value="CAL1596506.1"/>
    <property type="molecule type" value="Genomic_DNA"/>
</dbReference>
<feature type="region of interest" description="Disordered" evidence="1">
    <location>
        <begin position="54"/>
        <end position="77"/>
    </location>
</feature>
<protein>
    <submittedName>
        <fullName evidence="2">Uncharacterized protein</fullName>
    </submittedName>
</protein>
<dbReference type="AlphaFoldDB" id="A0AAV2L2E0"/>
<feature type="compositionally biased region" description="Basic and acidic residues" evidence="1">
    <location>
        <begin position="61"/>
        <end position="71"/>
    </location>
</feature>